<feature type="domain" description="C2H2-type" evidence="10">
    <location>
        <begin position="113"/>
        <end position="137"/>
    </location>
</feature>
<dbReference type="Proteomes" id="UP000198341">
    <property type="component" value="Chromosome 6"/>
</dbReference>
<dbReference type="OrthoDB" id="21474at2759"/>
<evidence type="ECO:0000256" key="6">
    <source>
        <dbReference type="ARBA" id="ARBA00023242"/>
    </source>
</evidence>
<dbReference type="EMBL" id="FO082273">
    <property type="protein sequence ID" value="CCO17016.1"/>
    <property type="molecule type" value="Genomic_DNA"/>
</dbReference>
<dbReference type="PROSITE" id="PS51804">
    <property type="entry name" value="ZF_C2HC_LYAR"/>
    <property type="match status" value="1"/>
</dbReference>
<dbReference type="STRING" id="41875.K8EG76"/>
<dbReference type="KEGG" id="bpg:Bathy06g04520"/>
<keyword evidence="5" id="KW-0862">Zinc</keyword>
<comment type="subcellular location">
    <subcellularLocation>
        <location evidence="1">Nucleus</location>
    </subcellularLocation>
</comment>
<dbReference type="GO" id="GO:0000122">
    <property type="term" value="P:negative regulation of transcription by RNA polymerase II"/>
    <property type="evidence" value="ECO:0007669"/>
    <property type="project" value="TreeGrafter"/>
</dbReference>
<feature type="compositionally biased region" description="Basic and acidic residues" evidence="8">
    <location>
        <begin position="146"/>
        <end position="160"/>
    </location>
</feature>
<dbReference type="GO" id="GO:0005730">
    <property type="term" value="C:nucleolus"/>
    <property type="evidence" value="ECO:0007669"/>
    <property type="project" value="TreeGrafter"/>
</dbReference>
<protein>
    <submittedName>
        <fullName evidence="11">Uncharacterized protein</fullName>
    </submittedName>
</protein>
<dbReference type="InterPro" id="IPR014898">
    <property type="entry name" value="Znf_C2H2_LYAR"/>
</dbReference>
<reference evidence="11 12" key="1">
    <citation type="submission" date="2011-10" db="EMBL/GenBank/DDBJ databases">
        <authorList>
            <person name="Genoscope - CEA"/>
        </authorList>
    </citation>
    <scope>NUCLEOTIDE SEQUENCE [LARGE SCALE GENOMIC DNA]</scope>
    <source>
        <strain evidence="11 12">RCC 1105</strain>
    </source>
</reference>
<dbReference type="SUPFAM" id="SSF57667">
    <property type="entry name" value="beta-beta-alpha zinc fingers"/>
    <property type="match status" value="3"/>
</dbReference>
<dbReference type="RefSeq" id="XP_007512416.1">
    <property type="nucleotide sequence ID" value="XM_007512354.1"/>
</dbReference>
<dbReference type="GO" id="GO:0006364">
    <property type="term" value="P:rRNA processing"/>
    <property type="evidence" value="ECO:0007669"/>
    <property type="project" value="TreeGrafter"/>
</dbReference>
<keyword evidence="4 7" id="KW-0863">Zinc-finger</keyword>
<feature type="domain" description="Zinc finger C2H2 LYAR-type" evidence="9">
    <location>
        <begin position="30"/>
        <end position="57"/>
    </location>
</feature>
<keyword evidence="6" id="KW-0539">Nucleus</keyword>
<dbReference type="Pfam" id="PF08790">
    <property type="entry name" value="zf-LYAR"/>
    <property type="match status" value="1"/>
</dbReference>
<feature type="compositionally biased region" description="Basic and acidic residues" evidence="8">
    <location>
        <begin position="189"/>
        <end position="251"/>
    </location>
</feature>
<dbReference type="GO" id="GO:0008270">
    <property type="term" value="F:zinc ion binding"/>
    <property type="evidence" value="ECO:0007669"/>
    <property type="project" value="UniProtKB-KW"/>
</dbReference>
<dbReference type="InterPro" id="IPR039999">
    <property type="entry name" value="LYAR"/>
</dbReference>
<evidence type="ECO:0000313" key="12">
    <source>
        <dbReference type="Proteomes" id="UP000198341"/>
    </source>
</evidence>
<dbReference type="GeneID" id="19015433"/>
<keyword evidence="2" id="KW-0479">Metal-binding</keyword>
<evidence type="ECO:0000256" key="3">
    <source>
        <dbReference type="ARBA" id="ARBA00022737"/>
    </source>
</evidence>
<dbReference type="AlphaFoldDB" id="K8EG76"/>
<keyword evidence="3" id="KW-0677">Repeat</keyword>
<evidence type="ECO:0000313" key="11">
    <source>
        <dbReference type="EMBL" id="CCO17016.1"/>
    </source>
</evidence>
<evidence type="ECO:0000256" key="2">
    <source>
        <dbReference type="ARBA" id="ARBA00022723"/>
    </source>
</evidence>
<evidence type="ECO:0000256" key="4">
    <source>
        <dbReference type="ARBA" id="ARBA00022771"/>
    </source>
</evidence>
<dbReference type="Gene3D" id="3.30.1490.490">
    <property type="match status" value="1"/>
</dbReference>
<dbReference type="eggNOG" id="KOG2186">
    <property type="taxonomic scope" value="Eukaryota"/>
</dbReference>
<evidence type="ECO:0000256" key="1">
    <source>
        <dbReference type="ARBA" id="ARBA00004123"/>
    </source>
</evidence>
<dbReference type="GO" id="GO:0003677">
    <property type="term" value="F:DNA binding"/>
    <property type="evidence" value="ECO:0007669"/>
    <property type="project" value="InterPro"/>
</dbReference>
<dbReference type="PANTHER" id="PTHR13100">
    <property type="entry name" value="CELL GROWTH-REGULATING NUCLEOLAR PROTEIN LYAR"/>
    <property type="match status" value="1"/>
</dbReference>
<feature type="region of interest" description="Disordered" evidence="8">
    <location>
        <begin position="133"/>
        <end position="301"/>
    </location>
</feature>
<name>K8EG76_9CHLO</name>
<feature type="compositionally biased region" description="Basic residues" evidence="8">
    <location>
        <begin position="133"/>
        <end position="145"/>
    </location>
</feature>
<evidence type="ECO:0000259" key="10">
    <source>
        <dbReference type="Pfam" id="PF12874"/>
    </source>
</evidence>
<organism evidence="11 12">
    <name type="scientific">Bathycoccus prasinos</name>
    <dbReference type="NCBI Taxonomy" id="41875"/>
    <lineage>
        <taxon>Eukaryota</taxon>
        <taxon>Viridiplantae</taxon>
        <taxon>Chlorophyta</taxon>
        <taxon>Mamiellophyceae</taxon>
        <taxon>Mamiellales</taxon>
        <taxon>Bathycoccaceae</taxon>
        <taxon>Bathycoccus</taxon>
    </lineage>
</organism>
<proteinExistence type="predicted"/>
<evidence type="ECO:0000256" key="7">
    <source>
        <dbReference type="PROSITE-ProRule" id="PRU01145"/>
    </source>
</evidence>
<sequence>MVWFVCDDCGDSIKKPALKKHFNNCSASRLSCVDCGAEFDRYAVQLHTKCVTEHEKYALGATKPGGKANVVSGASTKAAATREPAVAQAATAAAREEKEKIVGREYLATEAPWMCSCCNVECTGAETLKSHALGKKHKRKAKTLRTQKEEENKANDEGKPKSMSPSAEEEKKKKKKEEKRAKKKLVRLKSKENKKKILEEKLKVAKEKKARKDEKKRKREEEKTDEEKAKDAEKAKEREVKKAKRIELKAVKREKKLARKKAKQEAKKNGRGKTNVAALGTKEKGVKKKKVKAKYSGGKKK</sequence>
<dbReference type="FunFam" id="3.30.1490.490:FF:000001">
    <property type="entry name" value="cell growth-regulating nucleolar protein-like"/>
    <property type="match status" value="1"/>
</dbReference>
<gene>
    <name evidence="11" type="ORF">Bathy06g04520</name>
</gene>
<dbReference type="Pfam" id="PF12874">
    <property type="entry name" value="zf-met"/>
    <property type="match status" value="1"/>
</dbReference>
<dbReference type="InterPro" id="IPR013087">
    <property type="entry name" value="Znf_C2H2_type"/>
</dbReference>
<keyword evidence="12" id="KW-1185">Reference proteome</keyword>
<evidence type="ECO:0000259" key="9">
    <source>
        <dbReference type="Pfam" id="PF08790"/>
    </source>
</evidence>
<feature type="compositionally biased region" description="Basic residues" evidence="8">
    <location>
        <begin position="172"/>
        <end position="188"/>
    </location>
</feature>
<dbReference type="Gene3D" id="3.30.160.60">
    <property type="entry name" value="Classic Zinc Finger"/>
    <property type="match status" value="1"/>
</dbReference>
<evidence type="ECO:0000256" key="5">
    <source>
        <dbReference type="ARBA" id="ARBA00022833"/>
    </source>
</evidence>
<dbReference type="InterPro" id="IPR036236">
    <property type="entry name" value="Znf_C2H2_sf"/>
</dbReference>
<feature type="compositionally biased region" description="Basic residues" evidence="8">
    <location>
        <begin position="252"/>
        <end position="262"/>
    </location>
</feature>
<feature type="compositionally biased region" description="Basic residues" evidence="8">
    <location>
        <begin position="285"/>
        <end position="301"/>
    </location>
</feature>
<dbReference type="PANTHER" id="PTHR13100:SF10">
    <property type="entry name" value="CELL GROWTH-REGULATING NUCLEOLAR PROTEIN"/>
    <property type="match status" value="1"/>
</dbReference>
<accession>K8EG76</accession>
<evidence type="ECO:0000256" key="8">
    <source>
        <dbReference type="SAM" id="MobiDB-lite"/>
    </source>
</evidence>